<dbReference type="PANTHER" id="PTHR43798:SF31">
    <property type="entry name" value="AB HYDROLASE SUPERFAMILY PROTEIN YCLE"/>
    <property type="match status" value="1"/>
</dbReference>
<evidence type="ECO:0000313" key="4">
    <source>
        <dbReference type="Proteomes" id="UP000231879"/>
    </source>
</evidence>
<proteinExistence type="predicted"/>
<keyword evidence="4" id="KW-1185">Reference proteome</keyword>
<dbReference type="PANTHER" id="PTHR43798">
    <property type="entry name" value="MONOACYLGLYCEROL LIPASE"/>
    <property type="match status" value="1"/>
</dbReference>
<dbReference type="GO" id="GO:0016787">
    <property type="term" value="F:hydrolase activity"/>
    <property type="evidence" value="ECO:0007669"/>
    <property type="project" value="UniProtKB-KW"/>
</dbReference>
<dbReference type="InterPro" id="IPR029058">
    <property type="entry name" value="AB_hydrolase_fold"/>
</dbReference>
<comment type="caution">
    <text evidence="3">The sequence shown here is derived from an EMBL/GenBank/DDBJ whole genome shotgun (WGS) entry which is preliminary data.</text>
</comment>
<dbReference type="Pfam" id="PF00561">
    <property type="entry name" value="Abhydrolase_1"/>
    <property type="match status" value="1"/>
</dbReference>
<evidence type="ECO:0000313" key="3">
    <source>
        <dbReference type="EMBL" id="PJZ56557.1"/>
    </source>
</evidence>
<protein>
    <submittedName>
        <fullName evidence="3">Alpha/beta hydrolase</fullName>
    </submittedName>
</protein>
<name>A0ABX4NIP2_9LEPT</name>
<dbReference type="Proteomes" id="UP000231879">
    <property type="component" value="Unassembled WGS sequence"/>
</dbReference>
<feature type="domain" description="AB hydrolase-1" evidence="2">
    <location>
        <begin position="44"/>
        <end position="170"/>
    </location>
</feature>
<dbReference type="Gene3D" id="3.40.50.1820">
    <property type="entry name" value="alpha/beta hydrolase"/>
    <property type="match status" value="1"/>
</dbReference>
<dbReference type="PRINTS" id="PR00111">
    <property type="entry name" value="ABHYDROLASE"/>
</dbReference>
<keyword evidence="1 3" id="KW-0378">Hydrolase</keyword>
<gene>
    <name evidence="3" type="ORF">CH367_13965</name>
</gene>
<sequence>MKNSTSASDSKTISKSLQIPIGGSEHLAAEVYGKFPLSKNSPSPVICIHGLTGNLKNFAPLARDLVKQGLTVIAYDLKGRGNSSKPNTQYSHESHAKDLKFMLDFLKIDKANLLAHSLGCWISLAFGKNYPERTGKLCLIDGGGQLSVKRKLSNLIMIQQSLERLGKIFPSREAYLKLAKESPILSSWNKDVENFLNYELEEVTENGSGKTGFRCSIPESIIDSELNSMGGARSPWRIPLRFLKNPIASVQTLKKGKILPYSKIFSPVLVIRAGKSNFKKGDELLPDSAIQVFQKELKTSVYLTLPDKNHYEAILLPDLKRDETIAWFFSKFKGQRI</sequence>
<evidence type="ECO:0000256" key="1">
    <source>
        <dbReference type="ARBA" id="ARBA00022801"/>
    </source>
</evidence>
<dbReference type="RefSeq" id="WP_100763124.1">
    <property type="nucleotide sequence ID" value="NZ_NPDS01000006.1"/>
</dbReference>
<dbReference type="InterPro" id="IPR000073">
    <property type="entry name" value="AB_hydrolase_1"/>
</dbReference>
<organism evidence="3 4">
    <name type="scientific">Leptospira barantonii</name>
    <dbReference type="NCBI Taxonomy" id="2023184"/>
    <lineage>
        <taxon>Bacteria</taxon>
        <taxon>Pseudomonadati</taxon>
        <taxon>Spirochaetota</taxon>
        <taxon>Spirochaetia</taxon>
        <taxon>Leptospirales</taxon>
        <taxon>Leptospiraceae</taxon>
        <taxon>Leptospira</taxon>
    </lineage>
</organism>
<evidence type="ECO:0000259" key="2">
    <source>
        <dbReference type="Pfam" id="PF00561"/>
    </source>
</evidence>
<reference evidence="3 4" key="1">
    <citation type="submission" date="2017-07" db="EMBL/GenBank/DDBJ databases">
        <title>Leptospira spp. isolated from tropical soils.</title>
        <authorList>
            <person name="Thibeaux R."/>
            <person name="Iraola G."/>
            <person name="Ferres I."/>
            <person name="Bierque E."/>
            <person name="Girault D."/>
            <person name="Soupe-Gilbert M.-E."/>
            <person name="Picardeau M."/>
            <person name="Goarant C."/>
        </authorList>
    </citation>
    <scope>NUCLEOTIDE SEQUENCE [LARGE SCALE GENOMIC DNA]</scope>
    <source>
        <strain evidence="3 4">FH4-C-A1</strain>
    </source>
</reference>
<dbReference type="SUPFAM" id="SSF53474">
    <property type="entry name" value="alpha/beta-Hydrolases"/>
    <property type="match status" value="1"/>
</dbReference>
<dbReference type="InterPro" id="IPR050266">
    <property type="entry name" value="AB_hydrolase_sf"/>
</dbReference>
<dbReference type="EMBL" id="NPDS01000006">
    <property type="protein sequence ID" value="PJZ56557.1"/>
    <property type="molecule type" value="Genomic_DNA"/>
</dbReference>
<accession>A0ABX4NIP2</accession>